<dbReference type="Gene3D" id="1.10.30.10">
    <property type="entry name" value="High mobility group box domain"/>
    <property type="match status" value="1"/>
</dbReference>
<evidence type="ECO:0000313" key="3">
    <source>
        <dbReference type="EMBL" id="QXT57791.1"/>
    </source>
</evidence>
<evidence type="ECO:0000259" key="2">
    <source>
        <dbReference type="SMART" id="SM00398"/>
    </source>
</evidence>
<dbReference type="InterPro" id="IPR009071">
    <property type="entry name" value="HMG_box_dom"/>
</dbReference>
<dbReference type="InterPro" id="IPR036910">
    <property type="entry name" value="HMG_box_dom_sf"/>
</dbReference>
<feature type="region of interest" description="Disordered" evidence="1">
    <location>
        <begin position="208"/>
        <end position="247"/>
    </location>
</feature>
<accession>A0A8F6UAA7</accession>
<reference evidence="3" key="1">
    <citation type="submission" date="2021-02" db="EMBL/GenBank/DDBJ databases">
        <title>Distinct virome patterns of the invasive cane toad (Rhinella marina) across its native and introduced ranges.</title>
        <authorList>
            <person name="Russo A.G."/>
            <person name="Harding E.F."/>
            <person name="Yan G.J."/>
            <person name="Selechnik D."/>
            <person name="Ducatez S."/>
            <person name="DeVore J.L."/>
            <person name="Zhou J."/>
            <person name="Sarma R.R."/>
            <person name="Lee Y.P."/>
            <person name="Richardson M.F."/>
            <person name="Shine R."/>
            <person name="Rollins L.A."/>
            <person name="White P.A."/>
        </authorList>
    </citation>
    <scope>NUCLEOTIDE SEQUENCE</scope>
</reference>
<proteinExistence type="predicted"/>
<dbReference type="SMART" id="SM00398">
    <property type="entry name" value="HMG"/>
    <property type="match status" value="1"/>
</dbReference>
<name>A0A8F6UAA7_9VIRU</name>
<sequence>MKKHGLYKVQRDKPFEFYNLKVSLKKMALFYSSDMPEFKTMKTIYANRVHKFVSEWLDSSDDLSVADRKQAWNDISRVKLGNLLRPDTIRPKKYKNKYICFCELMRPRLKAKHPEKPIEEITKLMGAQWKTFSQESDPVLYEEVSALWALDQKRYSVEKTLSDSLLAKEKKPKKSSDYLQFCKQKRTENPKISMLELAEQWQKYKQENIKFEDTTPENSKSKSKTKTIPKTKSAANVEHIVSEKLPL</sequence>
<protein>
    <submittedName>
        <fullName evidence="3">High mobility group protein homolog</fullName>
    </submittedName>
</protein>
<feature type="domain" description="HMG box" evidence="2">
    <location>
        <begin position="90"/>
        <end position="160"/>
    </location>
</feature>
<dbReference type="Pfam" id="PF00505">
    <property type="entry name" value="HMG_box"/>
    <property type="match status" value="1"/>
</dbReference>
<evidence type="ECO:0000256" key="1">
    <source>
        <dbReference type="SAM" id="MobiDB-lite"/>
    </source>
</evidence>
<dbReference type="EMBL" id="MW582927">
    <property type="protein sequence ID" value="QXT57791.1"/>
    <property type="molecule type" value="Genomic_DNA"/>
</dbReference>
<organism evidence="3">
    <name type="scientific">Rhinella marina erythrocytic-like virus</name>
    <dbReference type="NCBI Taxonomy" id="2859906"/>
    <lineage>
        <taxon>Viruses</taxon>
        <taxon>Varidnaviria</taxon>
        <taxon>Bamfordvirae</taxon>
        <taxon>Nucleocytoviricota</taxon>
        <taxon>Megaviricetes</taxon>
        <taxon>Pimascovirales</taxon>
        <taxon>Pimascovirales incertae sedis</taxon>
        <taxon>Iridoviridae</taxon>
    </lineage>
</organism>
<dbReference type="SUPFAM" id="SSF47095">
    <property type="entry name" value="HMG-box"/>
    <property type="match status" value="1"/>
</dbReference>